<dbReference type="AlphaFoldDB" id="A0A1J4P4V4"/>
<sequence>MAEFSWPDRSQAPAADTVERNWFATVSALPLGSHVSGRVIGRQPFGIFLLIDGVPNAVGLAEITAMPHHMELPAMGAAVAGEVIWHADHNRQVKIRLDAWNVPS</sequence>
<name>A0A1J4P4V4_9ACTN</name>
<organism evidence="1 2">
    <name type="scientific">Streptomyces mangrovisoli</name>
    <dbReference type="NCBI Taxonomy" id="1428628"/>
    <lineage>
        <taxon>Bacteria</taxon>
        <taxon>Bacillati</taxon>
        <taxon>Actinomycetota</taxon>
        <taxon>Actinomycetes</taxon>
        <taxon>Kitasatosporales</taxon>
        <taxon>Streptomycetaceae</taxon>
        <taxon>Streptomyces</taxon>
    </lineage>
</organism>
<evidence type="ECO:0000313" key="2">
    <source>
        <dbReference type="Proteomes" id="UP000034196"/>
    </source>
</evidence>
<dbReference type="Proteomes" id="UP000034196">
    <property type="component" value="Unassembled WGS sequence"/>
</dbReference>
<accession>A0A1J4P4V4</accession>
<gene>
    <name evidence="1" type="ORF">WN71_003850</name>
</gene>
<dbReference type="RefSeq" id="WP_046587226.1">
    <property type="nucleotide sequence ID" value="NZ_LAVA02000007.1"/>
</dbReference>
<comment type="caution">
    <text evidence="1">The sequence shown here is derived from an EMBL/GenBank/DDBJ whole genome shotgun (WGS) entry which is preliminary data.</text>
</comment>
<evidence type="ECO:0000313" key="1">
    <source>
        <dbReference type="EMBL" id="OIJ69202.1"/>
    </source>
</evidence>
<proteinExistence type="predicted"/>
<protein>
    <submittedName>
        <fullName evidence="1">Uncharacterized protein</fullName>
    </submittedName>
</protein>
<reference evidence="1" key="1">
    <citation type="submission" date="2016-10" db="EMBL/GenBank/DDBJ databases">
        <title>Genome sequence of Streptomyces mangrovisoli MUSC 149.</title>
        <authorList>
            <person name="Lee L.-H."/>
            <person name="Ser H.-L."/>
        </authorList>
    </citation>
    <scope>NUCLEOTIDE SEQUENCE [LARGE SCALE GENOMIC DNA]</scope>
    <source>
        <strain evidence="1">MUSC 149</strain>
    </source>
</reference>
<dbReference type="EMBL" id="LAVA02000007">
    <property type="protein sequence ID" value="OIJ69202.1"/>
    <property type="molecule type" value="Genomic_DNA"/>
</dbReference>
<dbReference type="STRING" id="1428628.WN71_003850"/>
<keyword evidence="2" id="KW-1185">Reference proteome</keyword>